<dbReference type="Proteomes" id="UP001607302">
    <property type="component" value="Unassembled WGS sequence"/>
</dbReference>
<feature type="compositionally biased region" description="Basic residues" evidence="1">
    <location>
        <begin position="1428"/>
        <end position="1444"/>
    </location>
</feature>
<evidence type="ECO:0000256" key="1">
    <source>
        <dbReference type="SAM" id="MobiDB-lite"/>
    </source>
</evidence>
<gene>
    <name evidence="2" type="ORF">V1478_001025</name>
</gene>
<evidence type="ECO:0000313" key="2">
    <source>
        <dbReference type="EMBL" id="KAL2740884.1"/>
    </source>
</evidence>
<accession>A0ABD2C798</accession>
<proteinExistence type="predicted"/>
<dbReference type="PANTHER" id="PTHR40552:SF6">
    <property type="entry name" value="FI09606P-RELATED"/>
    <property type="match status" value="1"/>
</dbReference>
<protein>
    <submittedName>
        <fullName evidence="2">Uncharacterized protein</fullName>
    </submittedName>
</protein>
<feature type="region of interest" description="Disordered" evidence="1">
    <location>
        <begin position="1419"/>
        <end position="1444"/>
    </location>
</feature>
<name>A0ABD2C798_VESSQ</name>
<dbReference type="EMBL" id="JAUDFV010000020">
    <property type="protein sequence ID" value="KAL2740884.1"/>
    <property type="molecule type" value="Genomic_DNA"/>
</dbReference>
<reference evidence="2 3" key="1">
    <citation type="journal article" date="2024" name="Ann. Entomol. Soc. Am.">
        <title>Genomic analyses of the southern and eastern yellowjacket wasps (Hymenoptera: Vespidae) reveal evolutionary signatures of social life.</title>
        <authorList>
            <person name="Catto M.A."/>
            <person name="Caine P.B."/>
            <person name="Orr S.E."/>
            <person name="Hunt B.G."/>
            <person name="Goodisman M.A.D."/>
        </authorList>
    </citation>
    <scope>NUCLEOTIDE SEQUENCE [LARGE SCALE GENOMIC DNA]</scope>
    <source>
        <strain evidence="2">233</strain>
        <tissue evidence="2">Head and thorax</tissue>
    </source>
</reference>
<dbReference type="PANTHER" id="PTHR40552">
    <property type="entry name" value="AT05186P-RELATED"/>
    <property type="match status" value="1"/>
</dbReference>
<organism evidence="2 3">
    <name type="scientific">Vespula squamosa</name>
    <name type="common">Southern yellow jacket</name>
    <name type="synonym">Wasp</name>
    <dbReference type="NCBI Taxonomy" id="30214"/>
    <lineage>
        <taxon>Eukaryota</taxon>
        <taxon>Metazoa</taxon>
        <taxon>Ecdysozoa</taxon>
        <taxon>Arthropoda</taxon>
        <taxon>Hexapoda</taxon>
        <taxon>Insecta</taxon>
        <taxon>Pterygota</taxon>
        <taxon>Neoptera</taxon>
        <taxon>Endopterygota</taxon>
        <taxon>Hymenoptera</taxon>
        <taxon>Apocrita</taxon>
        <taxon>Aculeata</taxon>
        <taxon>Vespoidea</taxon>
        <taxon>Vespidae</taxon>
        <taxon>Vespinae</taxon>
        <taxon>Vespula</taxon>
    </lineage>
</organism>
<feature type="region of interest" description="Disordered" evidence="1">
    <location>
        <begin position="1"/>
        <end position="33"/>
    </location>
</feature>
<keyword evidence="3" id="KW-1185">Reference proteome</keyword>
<evidence type="ECO:0000313" key="3">
    <source>
        <dbReference type="Proteomes" id="UP001607302"/>
    </source>
</evidence>
<sequence length="1807" mass="204856">MADQKKTTNASPKKPEITEDPGGAGEGKNAKKRKPITKYNFGKRWHHFRVLTPTSSILRGSFAMNDVHFKFRSRGRQAAPCSVVAIVYGRLFEPKEWIHDYVDQVIEYGDKLFRISMMRNHVKDTEYMKATLVYPEFYIGNYKILTCIEETGIYGNLFSEASGCSDFSEGVIRFFSSNDAGIITAQGTSVAMWRHPDVGFLFFDPAPCGENGLRHQDGAACLLRFKCMNDMRNHFLKNMNRYYDSRYCIDKITILRVNEVGRGYIDKITDVTDLVVDKSVLRSINPVDIDENKMDCTRPAPRNEKVKVIPVAKFHKEPLTITISNYSIDKKFATEPLVDQGTFDTGYPYDNMQVNVPSTFRELPRKVAILHGLTHEFSDMYKGKGNQNVANCVMAIAMKKIHPVKTWLRPKLDEILALGDQLYLTVKTEKPFIKSMTAADLNDNYIQVEGHKLAIDVDIMTITGTVTSKVSNVLNLKQALNEFFLVNNEGIIETPAMAVAIWTQDDFYYAFDPRFCDSFGNRIVEERTKGGKGGNSNGPKQVLGKCCVIKFPESDDLAAWFTKNLEQIRKNDRFTVRHITILEDIPGIKAWYDFEPGKPGETWILRGSISNEDELFEENSRGIQGLTIPLVSLINAKEIPPAKWTNEIIDETIRDGDAYYNVCYPIEMEIEERPLLVSNLKKNFYLKNRKVKFELDDSVITGDLNATPEQDMLNLEEGIKKFFENYQYGIVELGNLAVGIWKFDEDVKYKLLDKSDEKVTYYYSFDPNPRGRLGTSAPTTEEEENVACVIRALNPAVLSSLIARNAVIPRGHKSEYFIHNLKSLSIGQPMTEEELEADKQIPEEPETYHYARLAEGGAILQGSFNQANEKTFRRQMRDKQQAASSLTALAMSKLYNPHLWYREVVDDILKIGDKIAINNADNLPEPDIEEETRNYLLPLDVSVNFAIGVNQMNVGLDEEYLSGKPNEIGRLLEQFFENNSMCVIRQDNIMMPVWKEGEVFFMMDPRGRDARGEPSDKDAAAVMWFTDIQSLISKIGVALTDAETDIIIDNVTLNNAFRTRVTEADRVKRTTSGDDLWHYFPKFDEGVWSIGGNVAMTNARFDEANRNNQTAAIATMAIIFSKVYEPRYWTTDVVDEVIVTGDKLHSKCVERLGEGKIPRINEIITEFFLSSRRIDLTVKDCIEAGDLSGKPPKIQNLQSGLDKFFENYDSGILIANGNRHIPIWKFKNIYYTLIPDWITLTEEEETTAPRVFRFNSTTTLVEYLLNHLGKEGDYEITAIDVVDWNKLAPWKFDPSPAVRPSNLPPLNAYRRLQGEARAILRGKYHQGDDMFPEILRNKQTAANCVVSLGMSVIKNPITWTRRTMNEILLIGSNVHRETMKAKPGKMRVIPQDIIRIFYVGVNILTADIESNTVSGIVSISPPAPEDKKKKKGVKKKKAGGKKARVVRVRAPPPPPILLEEGLKKFFENNRAGILVTGRGMIAIWKDMGVYFMYDPRARNNQGLPDYYGTSCVMWFACMEPFYELIFANIDEQEKYSNYQISRVIIKTAMIEPLPCPADFRPYFDCVTPPIPLTTMKRTTTLAVEVVTDYNIVDEEQSVLRGNFHMNHRVFDTKNRGFQSTAIAVVAIVVGLLHVPSSWTPELIDAVLKYGDLLHSDSVRAARPGARNLSPSELLTVFIVGDFRATVHIHNHTAAGLLFVYDLSEALNMFFRTNCAGILHTTNMAVAVMQHYGKFYLFDPCSRNEKGQNSFEGAACVIKCDNIMRMAEIFVINCNLKTPNVYTLNAVNILSLHFFSDAKSTCPPKCEQ</sequence>
<dbReference type="Gene3D" id="3.90.70.120">
    <property type="match status" value="7"/>
</dbReference>
<comment type="caution">
    <text evidence="2">The sequence shown here is derived from an EMBL/GenBank/DDBJ whole genome shotgun (WGS) entry which is preliminary data.</text>
</comment>